<dbReference type="Proteomes" id="UP001596058">
    <property type="component" value="Unassembled WGS sequence"/>
</dbReference>
<sequence length="489" mass="53941">MTVTPIGGFAGWLWLDASRGNAGQLSFSTPLRIPPLLAPAPGSSRTAKQFRLNLQEGVSELIPGRRTPTWGANGNYLGPTIRVNRGDRVQVHVTNRLRQTTTMHWHGMHLPAQMDGGPHQPIASGRTWSPQWTIEQPATTLWYHPHLHSVTAEHVYRGIAGLFLIDDGDTRLPHTYGVDDVPLIIQDKNFNDDGSLSTDGIRFGGINVTGLLGDRILINGTYDPYFKVTTTLARFRMLNGSNARVYHVGFADGRSFQLVGTDGGLLPAPLPLKRLMLSPGERAEIVVAFRPGEKAVLRSFAPDLQSNFLYEQLAGGNDEMDLLAFVAAPRLRPSPPLPSTLATVPAIQPAANAAVTRIVMGDFTFNDKTMDMKRVDHVATANTVGVWEVKNDQDIPHNFHIHGVTFHVLDLDRRTPPPHMRGNKDTVIVPPGSTVRLGVRYLRYSDPIRPYMFHCHILAHEDAGMMGQFLTVSPADRVRVPRSLSHDHG</sequence>
<keyword evidence="3" id="KW-0560">Oxidoreductase</keyword>
<evidence type="ECO:0000256" key="3">
    <source>
        <dbReference type="ARBA" id="ARBA00023002"/>
    </source>
</evidence>
<dbReference type="InterPro" id="IPR011707">
    <property type="entry name" value="Cu-oxidase-like_N"/>
</dbReference>
<gene>
    <name evidence="6" type="ORF">ACFPZ3_29155</name>
</gene>
<evidence type="ECO:0000256" key="2">
    <source>
        <dbReference type="ARBA" id="ARBA00022723"/>
    </source>
</evidence>
<dbReference type="PANTHER" id="PTHR48267">
    <property type="entry name" value="CUPREDOXIN SUPERFAMILY PROTEIN"/>
    <property type="match status" value="1"/>
</dbReference>
<dbReference type="EMBL" id="JBHSPA010000031">
    <property type="protein sequence ID" value="MFC5827951.1"/>
    <property type="molecule type" value="Genomic_DNA"/>
</dbReference>
<name>A0ABW1CTY9_9ACTN</name>
<dbReference type="Gene3D" id="2.60.40.420">
    <property type="entry name" value="Cupredoxins - blue copper proteins"/>
    <property type="match status" value="3"/>
</dbReference>
<dbReference type="InterPro" id="IPR008972">
    <property type="entry name" value="Cupredoxin"/>
</dbReference>
<comment type="similarity">
    <text evidence="1">Belongs to the multicopper oxidase family.</text>
</comment>
<dbReference type="CDD" id="cd04232">
    <property type="entry name" value="CuRO_1_CueO_FtsP"/>
    <property type="match status" value="1"/>
</dbReference>
<dbReference type="RefSeq" id="WP_379517451.1">
    <property type="nucleotide sequence ID" value="NZ_JBHSPA010000031.1"/>
</dbReference>
<dbReference type="CDD" id="cd13867">
    <property type="entry name" value="CuRO_2_CueO_FtsP"/>
    <property type="match status" value="1"/>
</dbReference>
<evidence type="ECO:0000313" key="7">
    <source>
        <dbReference type="Proteomes" id="UP001596058"/>
    </source>
</evidence>
<evidence type="ECO:0000313" key="6">
    <source>
        <dbReference type="EMBL" id="MFC5827951.1"/>
    </source>
</evidence>
<dbReference type="InterPro" id="IPR045087">
    <property type="entry name" value="Cu-oxidase_fam"/>
</dbReference>
<dbReference type="InterPro" id="IPR002355">
    <property type="entry name" value="Cu_oxidase_Cu_BS"/>
</dbReference>
<accession>A0ABW1CTY9</accession>
<keyword evidence="2" id="KW-0479">Metal-binding</keyword>
<evidence type="ECO:0000259" key="4">
    <source>
        <dbReference type="Pfam" id="PF07731"/>
    </source>
</evidence>
<keyword evidence="7" id="KW-1185">Reference proteome</keyword>
<reference evidence="7" key="1">
    <citation type="journal article" date="2019" name="Int. J. Syst. Evol. Microbiol.">
        <title>The Global Catalogue of Microorganisms (GCM) 10K type strain sequencing project: providing services to taxonomists for standard genome sequencing and annotation.</title>
        <authorList>
            <consortium name="The Broad Institute Genomics Platform"/>
            <consortium name="The Broad Institute Genome Sequencing Center for Infectious Disease"/>
            <person name="Wu L."/>
            <person name="Ma J."/>
        </authorList>
    </citation>
    <scope>NUCLEOTIDE SEQUENCE [LARGE SCALE GENOMIC DNA]</scope>
    <source>
        <strain evidence="7">CCUG 53903</strain>
    </source>
</reference>
<protein>
    <submittedName>
        <fullName evidence="6">Multicopper oxidase family protein</fullName>
    </submittedName>
</protein>
<dbReference type="SUPFAM" id="SSF49503">
    <property type="entry name" value="Cupredoxins"/>
    <property type="match status" value="3"/>
</dbReference>
<dbReference type="Pfam" id="PF07731">
    <property type="entry name" value="Cu-oxidase_2"/>
    <property type="match status" value="1"/>
</dbReference>
<dbReference type="CDD" id="cd13890">
    <property type="entry name" value="CuRO_3_CueO_FtsP"/>
    <property type="match status" value="1"/>
</dbReference>
<proteinExistence type="inferred from homology"/>
<feature type="domain" description="Plastocyanin-like" evidence="4">
    <location>
        <begin position="359"/>
        <end position="472"/>
    </location>
</feature>
<dbReference type="PROSITE" id="PS00080">
    <property type="entry name" value="MULTICOPPER_OXIDASE2"/>
    <property type="match status" value="1"/>
</dbReference>
<dbReference type="Pfam" id="PF07732">
    <property type="entry name" value="Cu-oxidase_3"/>
    <property type="match status" value="1"/>
</dbReference>
<organism evidence="6 7">
    <name type="scientific">Nonomuraea insulae</name>
    <dbReference type="NCBI Taxonomy" id="1616787"/>
    <lineage>
        <taxon>Bacteria</taxon>
        <taxon>Bacillati</taxon>
        <taxon>Actinomycetota</taxon>
        <taxon>Actinomycetes</taxon>
        <taxon>Streptosporangiales</taxon>
        <taxon>Streptosporangiaceae</taxon>
        <taxon>Nonomuraea</taxon>
    </lineage>
</organism>
<evidence type="ECO:0000259" key="5">
    <source>
        <dbReference type="Pfam" id="PF07732"/>
    </source>
</evidence>
<dbReference type="PANTHER" id="PTHR48267:SF1">
    <property type="entry name" value="BILIRUBIN OXIDASE"/>
    <property type="match status" value="1"/>
</dbReference>
<dbReference type="InterPro" id="IPR011706">
    <property type="entry name" value="Cu-oxidase_C"/>
</dbReference>
<evidence type="ECO:0000256" key="1">
    <source>
        <dbReference type="ARBA" id="ARBA00010609"/>
    </source>
</evidence>
<comment type="caution">
    <text evidence="6">The sequence shown here is derived from an EMBL/GenBank/DDBJ whole genome shotgun (WGS) entry which is preliminary data.</text>
</comment>
<feature type="domain" description="Plastocyanin-like" evidence="5">
    <location>
        <begin position="63"/>
        <end position="168"/>
    </location>
</feature>